<proteinExistence type="inferred from homology"/>
<gene>
    <name evidence="6" type="ORF">ENN98_02565</name>
</gene>
<dbReference type="InterPro" id="IPR001431">
    <property type="entry name" value="Pept_M16_Zn_BS"/>
</dbReference>
<dbReference type="SUPFAM" id="SSF63411">
    <property type="entry name" value="LuxS/MPP-like metallohydrolase"/>
    <property type="match status" value="2"/>
</dbReference>
<evidence type="ECO:0000259" key="4">
    <source>
        <dbReference type="Pfam" id="PF00675"/>
    </source>
</evidence>
<dbReference type="InterPro" id="IPR007863">
    <property type="entry name" value="Peptidase_M16_C"/>
</dbReference>
<dbReference type="InterPro" id="IPR011765">
    <property type="entry name" value="Pept_M16_N"/>
</dbReference>
<organism evidence="6">
    <name type="scientific">Desulfurivibrio alkaliphilus</name>
    <dbReference type="NCBI Taxonomy" id="427923"/>
    <lineage>
        <taxon>Bacteria</taxon>
        <taxon>Pseudomonadati</taxon>
        <taxon>Thermodesulfobacteriota</taxon>
        <taxon>Desulfobulbia</taxon>
        <taxon>Desulfobulbales</taxon>
        <taxon>Desulfobulbaceae</taxon>
        <taxon>Desulfurivibrio</taxon>
    </lineage>
</organism>
<dbReference type="AlphaFoldDB" id="A0A7C2TLC7"/>
<feature type="domain" description="Peptidase M16 N-terminal" evidence="4">
    <location>
        <begin position="12"/>
        <end position="157"/>
    </location>
</feature>
<dbReference type="GO" id="GO:0046872">
    <property type="term" value="F:metal ion binding"/>
    <property type="evidence" value="ECO:0007669"/>
    <property type="project" value="InterPro"/>
</dbReference>
<comment type="cofactor">
    <cofactor evidence="1">
        <name>Zn(2+)</name>
        <dbReference type="ChEBI" id="CHEBI:29105"/>
    </cofactor>
</comment>
<accession>A0A7C2TLC7</accession>
<protein>
    <submittedName>
        <fullName evidence="6">Insulinase family protein</fullName>
    </submittedName>
</protein>
<evidence type="ECO:0000256" key="2">
    <source>
        <dbReference type="ARBA" id="ARBA00007261"/>
    </source>
</evidence>
<dbReference type="PANTHER" id="PTHR11851:SF49">
    <property type="entry name" value="MITOCHONDRIAL-PROCESSING PEPTIDASE SUBUNIT ALPHA"/>
    <property type="match status" value="1"/>
</dbReference>
<feature type="domain" description="Peptidase M16 C-terminal" evidence="5">
    <location>
        <begin position="165"/>
        <end position="343"/>
    </location>
</feature>
<dbReference type="FunFam" id="3.30.830.10:FF:000008">
    <property type="entry name" value="Mitochondrial-processing peptidase subunit beta"/>
    <property type="match status" value="1"/>
</dbReference>
<comment type="caution">
    <text evidence="6">The sequence shown here is derived from an EMBL/GenBank/DDBJ whole genome shotgun (WGS) entry which is preliminary data.</text>
</comment>
<evidence type="ECO:0000313" key="6">
    <source>
        <dbReference type="EMBL" id="HET97582.1"/>
    </source>
</evidence>
<comment type="similarity">
    <text evidence="2 3">Belongs to the peptidase M16 family.</text>
</comment>
<name>A0A7C2TLC7_9BACT</name>
<dbReference type="Pfam" id="PF00675">
    <property type="entry name" value="Peptidase_M16"/>
    <property type="match status" value="1"/>
</dbReference>
<dbReference type="Gene3D" id="3.30.830.10">
    <property type="entry name" value="Metalloenzyme, LuxS/M16 peptidase-like"/>
    <property type="match status" value="2"/>
</dbReference>
<dbReference type="InterPro" id="IPR050361">
    <property type="entry name" value="MPP/UQCRC_Complex"/>
</dbReference>
<dbReference type="GO" id="GO:0006508">
    <property type="term" value="P:proteolysis"/>
    <property type="evidence" value="ECO:0007669"/>
    <property type="project" value="InterPro"/>
</dbReference>
<dbReference type="EMBL" id="DSDS01000056">
    <property type="protein sequence ID" value="HET97582.1"/>
    <property type="molecule type" value="Genomic_DNA"/>
</dbReference>
<dbReference type="PROSITE" id="PS00143">
    <property type="entry name" value="INSULINASE"/>
    <property type="match status" value="1"/>
</dbReference>
<dbReference type="Proteomes" id="UP000885986">
    <property type="component" value="Unassembled WGS sequence"/>
</dbReference>
<evidence type="ECO:0000259" key="5">
    <source>
        <dbReference type="Pfam" id="PF05193"/>
    </source>
</evidence>
<sequence length="424" mass="46663">MCQQSTLDNGVRIATETTDSRVVSVGVWIEAGARDEHDLTNGSSHFVEHMLFKGTDRRNAHQIAREFDVMGGMANAFTATETTCFYATVLADRLPQLADLLADIVLNSSFLPAEVDNEREVILQEIAMVEDTPDDLVHDLFNRELWGRHPLGNTVLGSPRVIGALTSHHLLDYVQRHYTPGRILIAAAGQVEHDSFCQLWAKPFGTMPRGAGERGTDSAAGLRRVPEFREPVRRIFDRGLEQVHLVMGTYGLGETDPDRYALQLLNTVLGGNMSSRLFQEIREKRGLAYSVYSYLNTNSDSGALGVYLGVDPLAAEEAVGLVGKEIRRLAREPIPAEVLAEARDYARAVIMLADENPEARMCRLARNVLNFNRDLPLAEILAGFDRVTAADIQALAAGVFVRPLSAVALGPLDDGLLDWDALDE</sequence>
<dbReference type="InterPro" id="IPR011249">
    <property type="entry name" value="Metalloenz_LuxS/M16"/>
</dbReference>
<dbReference type="PANTHER" id="PTHR11851">
    <property type="entry name" value="METALLOPROTEASE"/>
    <property type="match status" value="1"/>
</dbReference>
<dbReference type="Pfam" id="PF05193">
    <property type="entry name" value="Peptidase_M16_C"/>
    <property type="match status" value="1"/>
</dbReference>
<evidence type="ECO:0000256" key="3">
    <source>
        <dbReference type="RuleBase" id="RU004447"/>
    </source>
</evidence>
<dbReference type="GO" id="GO:0004222">
    <property type="term" value="F:metalloendopeptidase activity"/>
    <property type="evidence" value="ECO:0007669"/>
    <property type="project" value="InterPro"/>
</dbReference>
<reference evidence="6" key="1">
    <citation type="journal article" date="2020" name="mSystems">
        <title>Genome- and Community-Level Interaction Insights into Carbon Utilization and Element Cycling Functions of Hydrothermarchaeota in Hydrothermal Sediment.</title>
        <authorList>
            <person name="Zhou Z."/>
            <person name="Liu Y."/>
            <person name="Xu W."/>
            <person name="Pan J."/>
            <person name="Luo Z.H."/>
            <person name="Li M."/>
        </authorList>
    </citation>
    <scope>NUCLEOTIDE SEQUENCE [LARGE SCALE GENOMIC DNA]</scope>
    <source>
        <strain evidence="6">SpSt-1224</strain>
    </source>
</reference>
<evidence type="ECO:0000256" key="1">
    <source>
        <dbReference type="ARBA" id="ARBA00001947"/>
    </source>
</evidence>